<dbReference type="Pfam" id="PF00486">
    <property type="entry name" value="Trans_reg_C"/>
    <property type="match status" value="1"/>
</dbReference>
<dbReference type="EMBL" id="JAHXDN010000005">
    <property type="protein sequence ID" value="MBW4709723.1"/>
    <property type="molecule type" value="Genomic_DNA"/>
</dbReference>
<dbReference type="PROSITE" id="PS50110">
    <property type="entry name" value="RESPONSE_REGULATORY"/>
    <property type="match status" value="1"/>
</dbReference>
<evidence type="ECO:0000256" key="3">
    <source>
        <dbReference type="ARBA" id="ARBA00023163"/>
    </source>
</evidence>
<evidence type="ECO:0000256" key="1">
    <source>
        <dbReference type="ARBA" id="ARBA00023015"/>
    </source>
</evidence>
<organism evidence="8 9">
    <name type="scientific">Roseobacter insulae</name>
    <dbReference type="NCBI Taxonomy" id="2859783"/>
    <lineage>
        <taxon>Bacteria</taxon>
        <taxon>Pseudomonadati</taxon>
        <taxon>Pseudomonadota</taxon>
        <taxon>Alphaproteobacteria</taxon>
        <taxon>Rhodobacterales</taxon>
        <taxon>Roseobacteraceae</taxon>
        <taxon>Roseobacter</taxon>
    </lineage>
</organism>
<dbReference type="InterPro" id="IPR039420">
    <property type="entry name" value="WalR-like"/>
</dbReference>
<evidence type="ECO:0000256" key="2">
    <source>
        <dbReference type="ARBA" id="ARBA00023125"/>
    </source>
</evidence>
<keyword evidence="1" id="KW-0805">Transcription regulation</keyword>
<reference evidence="8" key="1">
    <citation type="submission" date="2021-07" db="EMBL/GenBank/DDBJ databases">
        <title>Roseobacter insulae sp. nov., isolated from a tidal flat.</title>
        <authorList>
            <person name="Park S."/>
            <person name="Yoon J.-H."/>
        </authorList>
    </citation>
    <scope>NUCLEOTIDE SEQUENCE</scope>
    <source>
        <strain evidence="8">YSTF-M11</strain>
    </source>
</reference>
<dbReference type="GO" id="GO:0032993">
    <property type="term" value="C:protein-DNA complex"/>
    <property type="evidence" value="ECO:0007669"/>
    <property type="project" value="TreeGrafter"/>
</dbReference>
<dbReference type="Proteomes" id="UP001138661">
    <property type="component" value="Unassembled WGS sequence"/>
</dbReference>
<feature type="domain" description="Response regulatory" evidence="6">
    <location>
        <begin position="2"/>
        <end position="116"/>
    </location>
</feature>
<dbReference type="GO" id="GO:0000156">
    <property type="term" value="F:phosphorelay response regulator activity"/>
    <property type="evidence" value="ECO:0007669"/>
    <property type="project" value="TreeGrafter"/>
</dbReference>
<dbReference type="PANTHER" id="PTHR48111:SF67">
    <property type="entry name" value="TRANSCRIPTIONAL REGULATORY PROTEIN TCTD"/>
    <property type="match status" value="1"/>
</dbReference>
<evidence type="ECO:0000256" key="5">
    <source>
        <dbReference type="PROSITE-ProRule" id="PRU01091"/>
    </source>
</evidence>
<keyword evidence="3" id="KW-0804">Transcription</keyword>
<sequence>MRIVLVEDNQSLRKGITYRLTDDGHAVDALDNGDDADQFLKQEDCDLVILDINLPGRDGLEVLADMRRRSDPRPVILLTARSTTQERVAGLDAGADDYLVKPFEMDELAARVRALARRKDVAPRRTVDLGQLTLDVEAPQLLHRGEAVEVPRRELSLLVALAQAGGTPVAKETLLDKVYGVGSGTDDKVVEVYVSRLRKRLARYDVSIRVHRGIGYALIASS</sequence>
<gene>
    <name evidence="8" type="ORF">KX928_18195</name>
</gene>
<feature type="domain" description="OmpR/PhoB-type" evidence="7">
    <location>
        <begin position="124"/>
        <end position="220"/>
    </location>
</feature>
<feature type="DNA-binding region" description="OmpR/PhoB-type" evidence="5">
    <location>
        <begin position="124"/>
        <end position="220"/>
    </location>
</feature>
<evidence type="ECO:0000259" key="6">
    <source>
        <dbReference type="PROSITE" id="PS50110"/>
    </source>
</evidence>
<dbReference type="PANTHER" id="PTHR48111">
    <property type="entry name" value="REGULATOR OF RPOS"/>
    <property type="match status" value="1"/>
</dbReference>
<evidence type="ECO:0000313" key="8">
    <source>
        <dbReference type="EMBL" id="MBW4709723.1"/>
    </source>
</evidence>
<dbReference type="GO" id="GO:0005829">
    <property type="term" value="C:cytosol"/>
    <property type="evidence" value="ECO:0007669"/>
    <property type="project" value="TreeGrafter"/>
</dbReference>
<dbReference type="SMART" id="SM00862">
    <property type="entry name" value="Trans_reg_C"/>
    <property type="match status" value="1"/>
</dbReference>
<feature type="modified residue" description="4-aspartylphosphate" evidence="4">
    <location>
        <position position="51"/>
    </location>
</feature>
<evidence type="ECO:0000256" key="4">
    <source>
        <dbReference type="PROSITE-ProRule" id="PRU00169"/>
    </source>
</evidence>
<dbReference type="AlphaFoldDB" id="A0A9X1K3M9"/>
<protein>
    <submittedName>
        <fullName evidence="8">Response regulator transcription factor</fullName>
    </submittedName>
</protein>
<dbReference type="PROSITE" id="PS51755">
    <property type="entry name" value="OMPR_PHOB"/>
    <property type="match status" value="1"/>
</dbReference>
<name>A0A9X1K3M9_9RHOB</name>
<dbReference type="Pfam" id="PF00072">
    <property type="entry name" value="Response_reg"/>
    <property type="match status" value="1"/>
</dbReference>
<keyword evidence="4" id="KW-0597">Phosphoprotein</keyword>
<dbReference type="GO" id="GO:0000976">
    <property type="term" value="F:transcription cis-regulatory region binding"/>
    <property type="evidence" value="ECO:0007669"/>
    <property type="project" value="TreeGrafter"/>
</dbReference>
<accession>A0A9X1K3M9</accession>
<proteinExistence type="predicted"/>
<dbReference type="InterPro" id="IPR001789">
    <property type="entry name" value="Sig_transdc_resp-reg_receiver"/>
</dbReference>
<keyword evidence="2 5" id="KW-0238">DNA-binding</keyword>
<dbReference type="CDD" id="cd00383">
    <property type="entry name" value="trans_reg_C"/>
    <property type="match status" value="1"/>
</dbReference>
<evidence type="ECO:0000313" key="9">
    <source>
        <dbReference type="Proteomes" id="UP001138661"/>
    </source>
</evidence>
<comment type="caution">
    <text evidence="8">The sequence shown here is derived from an EMBL/GenBank/DDBJ whole genome shotgun (WGS) entry which is preliminary data.</text>
</comment>
<dbReference type="GO" id="GO:0006355">
    <property type="term" value="P:regulation of DNA-templated transcription"/>
    <property type="evidence" value="ECO:0007669"/>
    <property type="project" value="InterPro"/>
</dbReference>
<evidence type="ECO:0000259" key="7">
    <source>
        <dbReference type="PROSITE" id="PS51755"/>
    </source>
</evidence>
<dbReference type="RefSeq" id="WP_219505553.1">
    <property type="nucleotide sequence ID" value="NZ_JAHXDN010000005.1"/>
</dbReference>
<dbReference type="SMART" id="SM00448">
    <property type="entry name" value="REC"/>
    <property type="match status" value="1"/>
</dbReference>
<dbReference type="InterPro" id="IPR001867">
    <property type="entry name" value="OmpR/PhoB-type_DNA-bd"/>
</dbReference>
<keyword evidence="9" id="KW-1185">Reference proteome</keyword>